<evidence type="ECO:0000259" key="1">
    <source>
        <dbReference type="SMART" id="SM00960"/>
    </source>
</evidence>
<feature type="domain" description="Roadblock/LAMTOR2" evidence="1">
    <location>
        <begin position="6"/>
        <end position="113"/>
    </location>
</feature>
<dbReference type="EMBL" id="CP042905">
    <property type="protein sequence ID" value="QEE14853.1"/>
    <property type="molecule type" value="Genomic_DNA"/>
</dbReference>
<dbReference type="KEGG" id="psyt:DSAG12_00673"/>
<name>A0A5B9D785_9ARCH</name>
<organism evidence="2 3">
    <name type="scientific">Promethearchaeum syntrophicum</name>
    <dbReference type="NCBI Taxonomy" id="2594042"/>
    <lineage>
        <taxon>Archaea</taxon>
        <taxon>Promethearchaeati</taxon>
        <taxon>Promethearchaeota</taxon>
        <taxon>Promethearchaeia</taxon>
        <taxon>Promethearchaeales</taxon>
        <taxon>Promethearchaeaceae</taxon>
        <taxon>Promethearchaeum</taxon>
    </lineage>
</organism>
<dbReference type="AlphaFoldDB" id="A0A5B9D785"/>
<gene>
    <name evidence="2" type="ORF">DSAG12_00673</name>
</gene>
<dbReference type="Proteomes" id="UP000321408">
    <property type="component" value="Chromosome"/>
</dbReference>
<dbReference type="RefSeq" id="WP_147661791.1">
    <property type="nucleotide sequence ID" value="NZ_CP042905.2"/>
</dbReference>
<dbReference type="SUPFAM" id="SSF103196">
    <property type="entry name" value="Roadblock/LC7 domain"/>
    <property type="match status" value="1"/>
</dbReference>
<keyword evidence="3" id="KW-1185">Reference proteome</keyword>
<reference evidence="2 3" key="1">
    <citation type="journal article" date="2020" name="Nature">
        <title>Isolation of an archaeon at the prokaryote-eukaryote interface.</title>
        <authorList>
            <person name="Imachi H."/>
            <person name="Nobu M.K."/>
            <person name="Nakahara N."/>
            <person name="Morono Y."/>
            <person name="Ogawara M."/>
            <person name="Takaki Y."/>
            <person name="Takano Y."/>
            <person name="Uematsu K."/>
            <person name="Ikuta T."/>
            <person name="Ito M."/>
            <person name="Matsui Y."/>
            <person name="Miyazaki M."/>
            <person name="Murata K."/>
            <person name="Saito Y."/>
            <person name="Sakai S."/>
            <person name="Song C."/>
            <person name="Tasumi E."/>
            <person name="Yamanaka Y."/>
            <person name="Yamaguchi T."/>
            <person name="Kamagata Y."/>
            <person name="Tamaki H."/>
            <person name="Takai K."/>
        </authorList>
    </citation>
    <scope>NUCLEOTIDE SEQUENCE [LARGE SCALE GENOMIC DNA]</scope>
    <source>
        <strain evidence="2 3">MK-D1</strain>
    </source>
</reference>
<proteinExistence type="predicted"/>
<accession>A0A5B9D785</accession>
<dbReference type="InterPro" id="IPR004942">
    <property type="entry name" value="Roadblock/LAMTOR2_dom"/>
</dbReference>
<dbReference type="Gene3D" id="3.30.450.30">
    <property type="entry name" value="Dynein light chain 2a, cytoplasmic"/>
    <property type="match status" value="2"/>
</dbReference>
<evidence type="ECO:0000313" key="2">
    <source>
        <dbReference type="EMBL" id="QEE14853.1"/>
    </source>
</evidence>
<sequence length="331" mass="37875">MLQDEIKRNLEKIKATRGVENVVLTQRDGNPIHYTGIWFSKEEIFSISAATSAIYNCGIELHKDNLKYILIEGNKAKILLFPLKNYGSTTLNKIIRAQDLQGNDNDFFVAITAQNMINLGGIFLKTRNSLIEIKKSLILSGESFKPPLRHFSKKNIDEIIGSSNVRDDIKISENVQLYSLNIPEMIYKELDNILRDLGNQTLDLVKSYIAIEGGFIVSSYPKLKIDQHKLDSEATMGYSLFKTADKCAWLLKKMRVNSILLECVDKFQFINKVDSNIFSIEIGKGRQKLGLLRLIIPRYCKKITSILEEARKYEIKPVNLNLEKMFTELIF</sequence>
<protein>
    <submittedName>
        <fullName evidence="2">Roadblock/LC7 domain-containing protein</fullName>
    </submittedName>
</protein>
<evidence type="ECO:0000313" key="3">
    <source>
        <dbReference type="Proteomes" id="UP000321408"/>
    </source>
</evidence>
<dbReference type="SMART" id="SM00960">
    <property type="entry name" value="Robl_LC7"/>
    <property type="match status" value="1"/>
</dbReference>
<dbReference type="GeneID" id="41328678"/>
<reference evidence="2 3" key="2">
    <citation type="journal article" date="2024" name="Int. J. Syst. Evol. Microbiol.">
        <title>Promethearchaeum syntrophicum gen. nov., sp. nov., an anaerobic, obligately syntrophic archaeon, the first isolate of the lineage 'Asgard' archaea, and proposal of the new archaeal phylum Promethearchaeota phyl. nov. and kingdom Promethearchaeati regn. nov.</title>
        <authorList>
            <person name="Imachi H."/>
            <person name="Nobu M.K."/>
            <person name="Kato S."/>
            <person name="Takaki Y."/>
            <person name="Miyazaki M."/>
            <person name="Miyata M."/>
            <person name="Ogawara M."/>
            <person name="Saito Y."/>
            <person name="Sakai S."/>
            <person name="Tahara Y.O."/>
            <person name="Takano Y."/>
            <person name="Tasumi E."/>
            <person name="Uematsu K."/>
            <person name="Yoshimura T."/>
            <person name="Itoh T."/>
            <person name="Ohkuma M."/>
            <person name="Takai K."/>
        </authorList>
    </citation>
    <scope>NUCLEOTIDE SEQUENCE [LARGE SCALE GENOMIC DNA]</scope>
    <source>
        <strain evidence="2 3">MK-D1</strain>
    </source>
</reference>